<dbReference type="PROSITE" id="PS01124">
    <property type="entry name" value="HTH_ARAC_FAMILY_2"/>
    <property type="match status" value="1"/>
</dbReference>
<comment type="caution">
    <text evidence="5">The sequence shown here is derived from an EMBL/GenBank/DDBJ whole genome shotgun (WGS) entry which is preliminary data.</text>
</comment>
<dbReference type="GO" id="GO:0003700">
    <property type="term" value="F:DNA-binding transcription factor activity"/>
    <property type="evidence" value="ECO:0007669"/>
    <property type="project" value="InterPro"/>
</dbReference>
<proteinExistence type="predicted"/>
<evidence type="ECO:0000256" key="3">
    <source>
        <dbReference type="ARBA" id="ARBA00023163"/>
    </source>
</evidence>
<dbReference type="SUPFAM" id="SSF46689">
    <property type="entry name" value="Homeodomain-like"/>
    <property type="match status" value="1"/>
</dbReference>
<dbReference type="AlphaFoldDB" id="A0AAW9RTI2"/>
<dbReference type="SMART" id="SM00342">
    <property type="entry name" value="HTH_ARAC"/>
    <property type="match status" value="1"/>
</dbReference>
<organism evidence="5 6">
    <name type="scientific">Rapidithrix thailandica</name>
    <dbReference type="NCBI Taxonomy" id="413964"/>
    <lineage>
        <taxon>Bacteria</taxon>
        <taxon>Pseudomonadati</taxon>
        <taxon>Bacteroidota</taxon>
        <taxon>Cytophagia</taxon>
        <taxon>Cytophagales</taxon>
        <taxon>Flammeovirgaceae</taxon>
        <taxon>Rapidithrix</taxon>
    </lineage>
</organism>
<dbReference type="EMBL" id="JBDKWZ010000004">
    <property type="protein sequence ID" value="MEN7548069.1"/>
    <property type="molecule type" value="Genomic_DNA"/>
</dbReference>
<keyword evidence="3" id="KW-0804">Transcription</keyword>
<feature type="domain" description="HTH araC/xylS-type" evidence="4">
    <location>
        <begin position="164"/>
        <end position="263"/>
    </location>
</feature>
<dbReference type="InterPro" id="IPR018060">
    <property type="entry name" value="HTH_AraC"/>
</dbReference>
<keyword evidence="6" id="KW-1185">Reference proteome</keyword>
<keyword evidence="1" id="KW-0805">Transcription regulation</keyword>
<dbReference type="Gene3D" id="1.10.10.60">
    <property type="entry name" value="Homeodomain-like"/>
    <property type="match status" value="1"/>
</dbReference>
<name>A0AAW9RTI2_9BACT</name>
<evidence type="ECO:0000313" key="5">
    <source>
        <dbReference type="EMBL" id="MEN7548069.1"/>
    </source>
</evidence>
<dbReference type="PANTHER" id="PTHR46796">
    <property type="entry name" value="HTH-TYPE TRANSCRIPTIONAL ACTIVATOR RHAS-RELATED"/>
    <property type="match status" value="1"/>
</dbReference>
<dbReference type="GO" id="GO:0043565">
    <property type="term" value="F:sequence-specific DNA binding"/>
    <property type="evidence" value="ECO:0007669"/>
    <property type="project" value="InterPro"/>
</dbReference>
<dbReference type="PANTHER" id="PTHR46796:SF13">
    <property type="entry name" value="HTH-TYPE TRANSCRIPTIONAL ACTIVATOR RHAS"/>
    <property type="match status" value="1"/>
</dbReference>
<gene>
    <name evidence="5" type="ORF">AAG747_09115</name>
</gene>
<keyword evidence="2" id="KW-0238">DNA-binding</keyword>
<dbReference type="InterPro" id="IPR050204">
    <property type="entry name" value="AraC_XylS_family_regulators"/>
</dbReference>
<sequence length="272" mass="31798">MVKKMNYYTFPPPAKLAGYVKNFWVFESDMTKGDLHTHLSTASVYPKLTFLYKGKFNELLPSRKINSLFTMGVQGQTQRFTQLIATESTGVFGVYLFPHAIPRLFSIPASALSDQVMEWDYFLSDESRRLEEKMLLATNNRERLKIMTGFLEGLLENSIRYNDEVMNSIMLLNQKQGNLNIKEFTGQYALSQRQFERKFKEYTGFTPKKYARIIRFETALCQSLHQEKSLTEIAYDCGYYDQSHFIHEFKEFSGYHPKAYLANSEDLEIFKN</sequence>
<evidence type="ECO:0000256" key="2">
    <source>
        <dbReference type="ARBA" id="ARBA00023125"/>
    </source>
</evidence>
<reference evidence="5 6" key="1">
    <citation type="submission" date="2024-04" db="EMBL/GenBank/DDBJ databases">
        <title>Novel genus in family Flammeovirgaceae.</title>
        <authorList>
            <person name="Nguyen T.H."/>
            <person name="Vuong T.Q."/>
            <person name="Le H."/>
            <person name="Kim S.-G."/>
        </authorList>
    </citation>
    <scope>NUCLEOTIDE SEQUENCE [LARGE SCALE GENOMIC DNA]</scope>
    <source>
        <strain evidence="5 6">JCM 23209</strain>
    </source>
</reference>
<accession>A0AAW9RTI2</accession>
<evidence type="ECO:0000259" key="4">
    <source>
        <dbReference type="PROSITE" id="PS01124"/>
    </source>
</evidence>
<dbReference type="Pfam" id="PF12833">
    <property type="entry name" value="HTH_18"/>
    <property type="match status" value="1"/>
</dbReference>
<dbReference type="Proteomes" id="UP001403385">
    <property type="component" value="Unassembled WGS sequence"/>
</dbReference>
<dbReference type="Pfam" id="PF20240">
    <property type="entry name" value="DUF6597"/>
    <property type="match status" value="1"/>
</dbReference>
<protein>
    <submittedName>
        <fullName evidence="5">Helix-turn-helix transcriptional regulator</fullName>
    </submittedName>
</protein>
<dbReference type="InterPro" id="IPR009057">
    <property type="entry name" value="Homeodomain-like_sf"/>
</dbReference>
<evidence type="ECO:0000313" key="6">
    <source>
        <dbReference type="Proteomes" id="UP001403385"/>
    </source>
</evidence>
<dbReference type="RefSeq" id="WP_346820851.1">
    <property type="nucleotide sequence ID" value="NZ_JBDKWZ010000004.1"/>
</dbReference>
<evidence type="ECO:0000256" key="1">
    <source>
        <dbReference type="ARBA" id="ARBA00023015"/>
    </source>
</evidence>
<dbReference type="InterPro" id="IPR046532">
    <property type="entry name" value="DUF6597"/>
</dbReference>